<dbReference type="CDD" id="cd03444">
    <property type="entry name" value="Thioesterase_II_repeat1"/>
    <property type="match status" value="1"/>
</dbReference>
<comment type="subunit">
    <text evidence="2">Homotetramer.</text>
</comment>
<organism evidence="7 8">
    <name type="scientific">Hesseltinella vesiculosa</name>
    <dbReference type="NCBI Taxonomy" id="101127"/>
    <lineage>
        <taxon>Eukaryota</taxon>
        <taxon>Fungi</taxon>
        <taxon>Fungi incertae sedis</taxon>
        <taxon>Mucoromycota</taxon>
        <taxon>Mucoromycotina</taxon>
        <taxon>Mucoromycetes</taxon>
        <taxon>Mucorales</taxon>
        <taxon>Cunninghamellaceae</taxon>
        <taxon>Hesseltinella</taxon>
    </lineage>
</organism>
<dbReference type="Pfam" id="PF02551">
    <property type="entry name" value="Acyl_CoA_thio"/>
    <property type="match status" value="1"/>
</dbReference>
<dbReference type="Pfam" id="PF13622">
    <property type="entry name" value="4HBT_3"/>
    <property type="match status" value="1"/>
</dbReference>
<gene>
    <name evidence="7" type="ORF">DM01DRAFT_1332856</name>
</gene>
<evidence type="ECO:0000313" key="8">
    <source>
        <dbReference type="Proteomes" id="UP000242146"/>
    </source>
</evidence>
<dbReference type="PANTHER" id="PTHR11066">
    <property type="entry name" value="ACYL-COA THIOESTERASE"/>
    <property type="match status" value="1"/>
</dbReference>
<keyword evidence="3" id="KW-0378">Hydrolase</keyword>
<dbReference type="SUPFAM" id="SSF54637">
    <property type="entry name" value="Thioesterase/thiol ester dehydrase-isomerase"/>
    <property type="match status" value="2"/>
</dbReference>
<dbReference type="CDD" id="cd03445">
    <property type="entry name" value="Thioesterase_II_repeat2"/>
    <property type="match status" value="1"/>
</dbReference>
<dbReference type="InterPro" id="IPR042171">
    <property type="entry name" value="Acyl-CoA_hotdog"/>
</dbReference>
<dbReference type="PANTHER" id="PTHR11066:SF34">
    <property type="entry name" value="ACYL-COENZYME A THIOESTERASE 8"/>
    <property type="match status" value="1"/>
</dbReference>
<comment type="similarity">
    <text evidence="1">Belongs to the C/M/P thioester hydrolase family.</text>
</comment>
<sequence length="355" mass="40253">MPTTSFPAVISFGDQQLGRVTLDENNQDSYSKKLSNAVDVQEIDTNLFMSKQLWIPLGSRGVFGGEIVSQSLRAAWNTVDDKFYVHSIHCNFLMAGDFEIPVLYQVQRLRDGRSFATRFVTATQKGKPIFVCSCSFTTASDAVHLEHMASMPTVPDPEDVPNNEQRIQASLDLHPDAHPLLKMYLEERLKEAVPMEYRDIRLNDPSVEFMRDAVDPDPRQYQWFRAKERVETDDRKVHACILAYASDSNLLATANQANGLSFPSKRVGMMASLDHSIWFHHPCRADEWLLYDMHSPRSTGARGTAFGRIFTRDGILVATTSQEGLIRLRPSEQKRLMEERAALDAKTNLRRASQL</sequence>
<evidence type="ECO:0000256" key="4">
    <source>
        <dbReference type="ARBA" id="ARBA00023098"/>
    </source>
</evidence>
<dbReference type="InterPro" id="IPR003703">
    <property type="entry name" value="Acyl_CoA_thio"/>
</dbReference>
<keyword evidence="8" id="KW-1185">Reference proteome</keyword>
<dbReference type="Proteomes" id="UP000242146">
    <property type="component" value="Unassembled WGS sequence"/>
</dbReference>
<name>A0A1X2GQF1_9FUNG</name>
<dbReference type="GO" id="GO:0006637">
    <property type="term" value="P:acyl-CoA metabolic process"/>
    <property type="evidence" value="ECO:0007669"/>
    <property type="project" value="InterPro"/>
</dbReference>
<evidence type="ECO:0000256" key="3">
    <source>
        <dbReference type="ARBA" id="ARBA00022801"/>
    </source>
</evidence>
<keyword evidence="4" id="KW-0443">Lipid metabolism</keyword>
<evidence type="ECO:0000259" key="5">
    <source>
        <dbReference type="Pfam" id="PF02551"/>
    </source>
</evidence>
<dbReference type="GO" id="GO:0016853">
    <property type="term" value="F:isomerase activity"/>
    <property type="evidence" value="ECO:0007669"/>
    <property type="project" value="UniProtKB-KW"/>
</dbReference>
<dbReference type="FunFam" id="2.40.160.210:FF:000001">
    <property type="entry name" value="Acyl-CoA thioesterase II"/>
    <property type="match status" value="1"/>
</dbReference>
<dbReference type="AlphaFoldDB" id="A0A1X2GQF1"/>
<dbReference type="STRING" id="101127.A0A1X2GQF1"/>
<dbReference type="EMBL" id="MCGT01000005">
    <property type="protein sequence ID" value="ORX59377.1"/>
    <property type="molecule type" value="Genomic_DNA"/>
</dbReference>
<feature type="domain" description="Acyl-CoA thioesterase 2 C-terminal" evidence="5">
    <location>
        <begin position="219"/>
        <end position="325"/>
    </location>
</feature>
<dbReference type="InterPro" id="IPR029069">
    <property type="entry name" value="HotDog_dom_sf"/>
</dbReference>
<comment type="caution">
    <text evidence="7">The sequence shown here is derived from an EMBL/GenBank/DDBJ whole genome shotgun (WGS) entry which is preliminary data.</text>
</comment>
<dbReference type="InterPro" id="IPR049449">
    <property type="entry name" value="TesB_ACOT8-like_N"/>
</dbReference>
<reference evidence="7 8" key="1">
    <citation type="submission" date="2016-07" db="EMBL/GenBank/DDBJ databases">
        <title>Pervasive Adenine N6-methylation of Active Genes in Fungi.</title>
        <authorList>
            <consortium name="DOE Joint Genome Institute"/>
            <person name="Mondo S.J."/>
            <person name="Dannebaum R.O."/>
            <person name="Kuo R.C."/>
            <person name="Labutti K."/>
            <person name="Haridas S."/>
            <person name="Kuo A."/>
            <person name="Salamov A."/>
            <person name="Ahrendt S.R."/>
            <person name="Lipzen A."/>
            <person name="Sullivan W."/>
            <person name="Andreopoulos W.B."/>
            <person name="Clum A."/>
            <person name="Lindquist E."/>
            <person name="Daum C."/>
            <person name="Ramamoorthy G.K."/>
            <person name="Gryganskyi A."/>
            <person name="Culley D."/>
            <person name="Magnuson J.K."/>
            <person name="James T.Y."/>
            <person name="O'Malley M.A."/>
            <person name="Stajich J.E."/>
            <person name="Spatafora J.W."/>
            <person name="Visel A."/>
            <person name="Grigoriev I.V."/>
        </authorList>
    </citation>
    <scope>NUCLEOTIDE SEQUENCE [LARGE SCALE GENOMIC DNA]</scope>
    <source>
        <strain evidence="7 8">NRRL 3301</strain>
    </source>
</reference>
<evidence type="ECO:0000313" key="7">
    <source>
        <dbReference type="EMBL" id="ORX59377.1"/>
    </source>
</evidence>
<protein>
    <submittedName>
        <fullName evidence="7">Thioesterase/thiol ester dehydrase-isomerase</fullName>
    </submittedName>
</protein>
<dbReference type="OrthoDB" id="68328at2759"/>
<evidence type="ECO:0000256" key="2">
    <source>
        <dbReference type="ARBA" id="ARBA00011881"/>
    </source>
</evidence>
<evidence type="ECO:0000256" key="1">
    <source>
        <dbReference type="ARBA" id="ARBA00006538"/>
    </source>
</evidence>
<dbReference type="GO" id="GO:0005782">
    <property type="term" value="C:peroxisomal matrix"/>
    <property type="evidence" value="ECO:0007669"/>
    <property type="project" value="TreeGrafter"/>
</dbReference>
<accession>A0A1X2GQF1</accession>
<dbReference type="GO" id="GO:0009062">
    <property type="term" value="P:fatty acid catabolic process"/>
    <property type="evidence" value="ECO:0007669"/>
    <property type="project" value="TreeGrafter"/>
</dbReference>
<dbReference type="Gene3D" id="2.40.160.210">
    <property type="entry name" value="Acyl-CoA thioesterase, double hotdog domain"/>
    <property type="match status" value="1"/>
</dbReference>
<dbReference type="InterPro" id="IPR025652">
    <property type="entry name" value="TesB_C"/>
</dbReference>
<feature type="domain" description="Acyl-CoA thioesterase-like N-terminal HotDog" evidence="6">
    <location>
        <begin position="58"/>
        <end position="137"/>
    </location>
</feature>
<dbReference type="GO" id="GO:0047617">
    <property type="term" value="F:fatty acyl-CoA hydrolase activity"/>
    <property type="evidence" value="ECO:0007669"/>
    <property type="project" value="InterPro"/>
</dbReference>
<keyword evidence="7" id="KW-0413">Isomerase</keyword>
<proteinExistence type="inferred from homology"/>
<evidence type="ECO:0000259" key="6">
    <source>
        <dbReference type="Pfam" id="PF13622"/>
    </source>
</evidence>